<evidence type="ECO:0000313" key="2">
    <source>
        <dbReference type="EMBL" id="KTD39123.1"/>
    </source>
</evidence>
<name>A0A0W0X3G2_9GAMM</name>
<feature type="region of interest" description="Disordered" evidence="1">
    <location>
        <begin position="499"/>
        <end position="535"/>
    </location>
</feature>
<dbReference type="InterPro" id="IPR011990">
    <property type="entry name" value="TPR-like_helical_dom_sf"/>
</dbReference>
<comment type="caution">
    <text evidence="2">The sequence shown here is derived from an EMBL/GenBank/DDBJ whole genome shotgun (WGS) entry which is preliminary data.</text>
</comment>
<dbReference type="RefSeq" id="WP_133134949.1">
    <property type="nucleotide sequence ID" value="NZ_CAAAIF010000019.1"/>
</dbReference>
<dbReference type="Proteomes" id="UP000054725">
    <property type="component" value="Unassembled WGS sequence"/>
</dbReference>
<dbReference type="PATRIC" id="fig|45070.6.peg.336"/>
<accession>A0A0W0X3G2</accession>
<evidence type="ECO:0000313" key="3">
    <source>
        <dbReference type="Proteomes" id="UP000054725"/>
    </source>
</evidence>
<organism evidence="2 3">
    <name type="scientific">Legionella nautarum</name>
    <dbReference type="NCBI Taxonomy" id="45070"/>
    <lineage>
        <taxon>Bacteria</taxon>
        <taxon>Pseudomonadati</taxon>
        <taxon>Pseudomonadota</taxon>
        <taxon>Gammaproteobacteria</taxon>
        <taxon>Legionellales</taxon>
        <taxon>Legionellaceae</taxon>
        <taxon>Legionella</taxon>
    </lineage>
</organism>
<dbReference type="EMBL" id="LNYO01000003">
    <property type="protein sequence ID" value="KTD39123.1"/>
    <property type="molecule type" value="Genomic_DNA"/>
</dbReference>
<dbReference type="SUPFAM" id="SSF48452">
    <property type="entry name" value="TPR-like"/>
    <property type="match status" value="1"/>
</dbReference>
<sequence length="697" mass="79626">MQLKIDKTLIPESPTILDGLVYLENLLSLPSTAFKSRSLPKIHQQPSKIIPGFILHPGEPNSRDRYLFLVIEHIGELIAEFKKTKNPTAVTPRLTQEFMKEPDENLGTTNPVLTREFMTAKLAAIDVLIRKLAQCDKNTFLEQQDAFQYFFILIGNLIPTLTRCNYLEEIISIEKRLHKIADGILSEISQLKKQKPLNSFSASLKEYLILFQSELACCYSQKKDINAALLHSAEAYDAISSQGKLTKESSYLVIYYSLLSLYYLQVDLDIQKAKNNIDRVLKINSTKVFTCSNLVAHACNQLSTQLFFAGRYEESLDYAIHELDFLKKDLQLRLNENMVAIPEKVLKKVAKQTSARTCSIWIDDLRKQIGQVEQRISLLKLKIFKEKKATLVSFLDTLQLRADKPYEFNLQTNQLFIHIKDEHCRFARKFFTIKGKPPVIELAVMDLNLHEFRKKYSAFQKLVEKASSTTLVTTEPKEQISPRSSTPNHDSYFLMTEQFEQSKPARNKKPKKIKQEASSESEASSGRRPKLPNKPASIAWKETGKIYGSDSEQDPVYALSRLPQIPLGRWYAYLDTEKIILECEKEKQDEQAIIKSIVDILGRGLISNNGTGIAFAIRELKGTGYICKIRLLGEHGKGDIRIYGRIAETTTDMIEGVQKTRQLICFDHIAFHAHKNNKLPNIEQEMVKPEIGIRKGF</sequence>
<protein>
    <submittedName>
        <fullName evidence="2">Uncharacterized protein</fullName>
    </submittedName>
</protein>
<dbReference type="STRING" id="45070.Lnau_0322"/>
<gene>
    <name evidence="2" type="ORF">Lnau_0322</name>
</gene>
<proteinExistence type="predicted"/>
<dbReference type="AlphaFoldDB" id="A0A0W0X3G2"/>
<evidence type="ECO:0000256" key="1">
    <source>
        <dbReference type="SAM" id="MobiDB-lite"/>
    </source>
</evidence>
<keyword evidence="3" id="KW-1185">Reference proteome</keyword>
<reference evidence="2 3" key="1">
    <citation type="submission" date="2015-11" db="EMBL/GenBank/DDBJ databases">
        <title>Genomic analysis of 38 Legionella species identifies large and diverse effector repertoires.</title>
        <authorList>
            <person name="Burstein D."/>
            <person name="Amaro F."/>
            <person name="Zusman T."/>
            <person name="Lifshitz Z."/>
            <person name="Cohen O."/>
            <person name="Gilbert J.A."/>
            <person name="Pupko T."/>
            <person name="Shuman H.A."/>
            <person name="Segal G."/>
        </authorList>
    </citation>
    <scope>NUCLEOTIDE SEQUENCE [LARGE SCALE GENOMIC DNA]</scope>
    <source>
        <strain evidence="2 3">ATCC 49506</strain>
    </source>
</reference>